<proteinExistence type="predicted"/>
<sequence length="420" mass="47137">MSETANSDSGHPHLLNNTDTKVKPPITTNSVRNFHPDTISSDARSTRIVVHARFPALVESFLKHKREHGSWCERKLYGTPETFTWRDETRRLVEKRPLVFMGSMDHTVLRNGWTLGSVNCCVEWDRNGTEDQALNQHLEILEYLSYDEIMLGSLVGVSGPSYFINDGNRFNRGKPGQLGTFEDRGIIVGLVGARFERERRMDSTHILTSSDETSDPYQQHPELSSTFQNFFAGRPRSISGTNFDVDMYKARIRITTDILLLEANTRAKEAGRKAWVYVVGLGLGVWQHHPKQAEWYIEAFRTAMQELGLTNVRTAEFAYISNLSQSTIDSITTTGGDKGIRVIFSKRNPTAKLQHGDEEQLLILSYAWDGNAFPGNEYWMGSLSGSGDPAAACMSTIGDLHNPLMNPDFLGRIQVAGDES</sequence>
<dbReference type="EMBL" id="JAUTXU010000247">
    <property type="protein sequence ID" value="KAK3696058.1"/>
    <property type="molecule type" value="Genomic_DNA"/>
</dbReference>
<protein>
    <submittedName>
        <fullName evidence="1">Uncharacterized protein</fullName>
    </submittedName>
</protein>
<comment type="caution">
    <text evidence="1">The sequence shown here is derived from an EMBL/GenBank/DDBJ whole genome shotgun (WGS) entry which is preliminary data.</text>
</comment>
<name>A0ACC3MJL1_9PEZI</name>
<dbReference type="Proteomes" id="UP001281147">
    <property type="component" value="Unassembled WGS sequence"/>
</dbReference>
<evidence type="ECO:0000313" key="1">
    <source>
        <dbReference type="EMBL" id="KAK3696058.1"/>
    </source>
</evidence>
<organism evidence="1 2">
    <name type="scientific">Vermiconidia calcicola</name>
    <dbReference type="NCBI Taxonomy" id="1690605"/>
    <lineage>
        <taxon>Eukaryota</taxon>
        <taxon>Fungi</taxon>
        <taxon>Dikarya</taxon>
        <taxon>Ascomycota</taxon>
        <taxon>Pezizomycotina</taxon>
        <taxon>Dothideomycetes</taxon>
        <taxon>Dothideomycetidae</taxon>
        <taxon>Mycosphaerellales</taxon>
        <taxon>Extremaceae</taxon>
        <taxon>Vermiconidia</taxon>
    </lineage>
</organism>
<accession>A0ACC3MJL1</accession>
<gene>
    <name evidence="1" type="ORF">LTR37_018139</name>
</gene>
<evidence type="ECO:0000313" key="2">
    <source>
        <dbReference type="Proteomes" id="UP001281147"/>
    </source>
</evidence>
<keyword evidence="2" id="KW-1185">Reference proteome</keyword>
<reference evidence="1" key="1">
    <citation type="submission" date="2023-07" db="EMBL/GenBank/DDBJ databases">
        <title>Black Yeasts Isolated from many extreme environments.</title>
        <authorList>
            <person name="Coleine C."/>
            <person name="Stajich J.E."/>
            <person name="Selbmann L."/>
        </authorList>
    </citation>
    <scope>NUCLEOTIDE SEQUENCE</scope>
    <source>
        <strain evidence="1">CCFEE 5714</strain>
    </source>
</reference>